<dbReference type="GO" id="GO:0005096">
    <property type="term" value="F:GTPase activator activity"/>
    <property type="evidence" value="ECO:0007669"/>
    <property type="project" value="TreeGrafter"/>
</dbReference>
<protein>
    <recommendedName>
        <fullName evidence="5">Nitrogen permease regulator 2</fullName>
    </recommendedName>
</protein>
<comment type="similarity">
    <text evidence="1">Belongs to the NPR2 family.</text>
</comment>
<evidence type="ECO:0000313" key="4">
    <source>
        <dbReference type="Proteomes" id="UP000037751"/>
    </source>
</evidence>
<evidence type="ECO:0000256" key="2">
    <source>
        <dbReference type="SAM" id="MobiDB-lite"/>
    </source>
</evidence>
<dbReference type="GO" id="GO:0005774">
    <property type="term" value="C:vacuolar membrane"/>
    <property type="evidence" value="ECO:0007669"/>
    <property type="project" value="TreeGrafter"/>
</dbReference>
<dbReference type="Pfam" id="PF06218">
    <property type="entry name" value="NPR2"/>
    <property type="match status" value="3"/>
</dbReference>
<dbReference type="RefSeq" id="XP_017993831.1">
    <property type="nucleotide sequence ID" value="XM_018137633.1"/>
</dbReference>
<name>A0A0M9VR46_9BASI</name>
<dbReference type="GO" id="GO:1990130">
    <property type="term" value="C:GATOR1 complex"/>
    <property type="evidence" value="ECO:0007669"/>
    <property type="project" value="TreeGrafter"/>
</dbReference>
<comment type="caution">
    <text evidence="3">The sequence shown here is derived from an EMBL/GenBank/DDBJ whole genome shotgun (WGS) entry which is preliminary data.</text>
</comment>
<dbReference type="STRING" id="77020.A0A0M9VR46"/>
<reference evidence="3 4" key="1">
    <citation type="submission" date="2015-07" db="EMBL/GenBank/DDBJ databases">
        <title>Draft Genome Sequence of Malassezia furfur CBS1878 and Malassezia pachydermatis CBS1879.</title>
        <authorList>
            <person name="Triana S."/>
            <person name="Ohm R."/>
            <person name="Gonzalez A."/>
            <person name="DeCock H."/>
            <person name="Restrepo S."/>
            <person name="Celis A."/>
        </authorList>
    </citation>
    <scope>NUCLEOTIDE SEQUENCE [LARGE SCALE GENOMIC DNA]</scope>
    <source>
        <strain evidence="3 4">CBS 1879</strain>
    </source>
</reference>
<dbReference type="Proteomes" id="UP000037751">
    <property type="component" value="Unassembled WGS sequence"/>
</dbReference>
<keyword evidence="4" id="KW-1185">Reference proteome</keyword>
<feature type="compositionally biased region" description="Basic and acidic residues" evidence="2">
    <location>
        <begin position="295"/>
        <end position="304"/>
    </location>
</feature>
<organism evidence="3 4">
    <name type="scientific">Malassezia pachydermatis</name>
    <dbReference type="NCBI Taxonomy" id="77020"/>
    <lineage>
        <taxon>Eukaryota</taxon>
        <taxon>Fungi</taxon>
        <taxon>Dikarya</taxon>
        <taxon>Basidiomycota</taxon>
        <taxon>Ustilaginomycotina</taxon>
        <taxon>Malasseziomycetes</taxon>
        <taxon>Malasseziales</taxon>
        <taxon>Malasseziaceae</taxon>
        <taxon>Malassezia</taxon>
    </lineage>
</organism>
<sequence>MEPGQSRQGFLPRLEATFLSIFHPVDGPKVLFQMPEYTFQDAPSASATPDTLPTQRQKLMLDFISMSDYVIPKGPLCGRLIKWVVSSNASVNGRRRSYKVLGHPVLLDGSEKYERNHFIFNLCFVFTADSDVRPYEPIVRKCARLLRQLEIEESFISRMDNLPRLYGIVEQLYEDLNAYYESFIALPEAVSASIDGLEAVKAKRRASGNLTLVDPQELDTLISQASGPLAEARKNKLGSRHNSIKLPQEIQALTAIHTVAGDSDATLKQSTDEDVMASHTSRTAQSSHSPQLSSESRRSRDKSPQRGMGLPHGLGRTVRDAINLKLFPTLPNPQPVSDWDVPVLLIDLRKFVTPGWDLTLVKLIPYMDGVNHIKRIAQLSDTDLTLVRQTVEHLLYYYIAIIIDIFQFSNIYAVKPQIARLLDETNMGTECATYVAKPGQAPLAVPILWRMYSMLRHGRTLHEWVGTLGHHAHCVDVRRFITFGVIKGFIRRVHQYPIFSPYEPNTETPTDVEGLGLSSSVGGPAFETPASTSAHGRSSFFSTMFGISNITTESPGEADPGYTPTTPTFMARGKESRSYFRLPLRPLLRRPTATAVDVGTMAQNASIELSKEEAAGPSRGMPRTQSTNSVREKRVPADLADMLDGTHCDDALCVHFGMCWPDLYKMILQLAQPELCSAATDESLPRHPSEHRCHHGVPSVSGIFRMQSNDSDGMERVHRSASVSPRRPQAGGHVAIVAI</sequence>
<evidence type="ECO:0000256" key="1">
    <source>
        <dbReference type="ARBA" id="ARBA00008433"/>
    </source>
</evidence>
<dbReference type="EMBL" id="LGAV01000001">
    <property type="protein sequence ID" value="KOS16199.1"/>
    <property type="molecule type" value="Genomic_DNA"/>
</dbReference>
<dbReference type="GO" id="GO:0010508">
    <property type="term" value="P:positive regulation of autophagy"/>
    <property type="evidence" value="ECO:0007669"/>
    <property type="project" value="TreeGrafter"/>
</dbReference>
<dbReference type="InterPro" id="IPR009348">
    <property type="entry name" value="NPR2-like"/>
</dbReference>
<dbReference type="GeneID" id="28729509"/>
<feature type="region of interest" description="Disordered" evidence="2">
    <location>
        <begin position="269"/>
        <end position="315"/>
    </location>
</feature>
<evidence type="ECO:0000313" key="3">
    <source>
        <dbReference type="EMBL" id="KOS16199.1"/>
    </source>
</evidence>
<dbReference type="AlphaFoldDB" id="A0A0M9VR46"/>
<accession>A0A0M9VR46</accession>
<dbReference type="OrthoDB" id="338854at2759"/>
<dbReference type="PANTHER" id="PTHR12991:SF10">
    <property type="entry name" value="GATOR COMPLEX PROTEIN NPRL2"/>
    <property type="match status" value="1"/>
</dbReference>
<dbReference type="VEuPathDB" id="FungiDB:Malapachy_3155"/>
<dbReference type="GO" id="GO:1904262">
    <property type="term" value="P:negative regulation of TORC1 signaling"/>
    <property type="evidence" value="ECO:0007669"/>
    <property type="project" value="TreeGrafter"/>
</dbReference>
<dbReference type="PANTHER" id="PTHR12991">
    <property type="entry name" value="NITROGEN PERMEASE REGULATOR 2/TUMOR SUPPRESSOR CANDIDATE 4"/>
    <property type="match status" value="1"/>
</dbReference>
<proteinExistence type="inferred from homology"/>
<gene>
    <name evidence="3" type="ORF">Malapachy_3155</name>
</gene>
<evidence type="ECO:0008006" key="5">
    <source>
        <dbReference type="Google" id="ProtNLM"/>
    </source>
</evidence>